<dbReference type="InterPro" id="IPR013078">
    <property type="entry name" value="His_Pase_superF_clade-1"/>
</dbReference>
<dbReference type="Pfam" id="PF00300">
    <property type="entry name" value="His_Phos_1"/>
    <property type="match status" value="1"/>
</dbReference>
<dbReference type="Gene3D" id="3.40.50.1240">
    <property type="entry name" value="Phosphoglycerate mutase-like"/>
    <property type="match status" value="1"/>
</dbReference>
<dbReference type="InterPro" id="IPR050275">
    <property type="entry name" value="PGM_Phosphatase"/>
</dbReference>
<dbReference type="PANTHER" id="PTHR48100">
    <property type="entry name" value="BROAD-SPECIFICITY PHOSPHATASE YOR283W-RELATED"/>
    <property type="match status" value="1"/>
</dbReference>
<organism evidence="1 2">
    <name type="scientific">Henriciella pelagia</name>
    <dbReference type="NCBI Taxonomy" id="1977912"/>
    <lineage>
        <taxon>Bacteria</taxon>
        <taxon>Pseudomonadati</taxon>
        <taxon>Pseudomonadota</taxon>
        <taxon>Alphaproteobacteria</taxon>
        <taxon>Hyphomonadales</taxon>
        <taxon>Hyphomonadaceae</taxon>
        <taxon>Henriciella</taxon>
    </lineage>
</organism>
<evidence type="ECO:0000313" key="2">
    <source>
        <dbReference type="Proteomes" id="UP000628854"/>
    </source>
</evidence>
<dbReference type="SUPFAM" id="SSF53254">
    <property type="entry name" value="Phosphoglycerate mutase-like"/>
    <property type="match status" value="1"/>
</dbReference>
<protein>
    <recommendedName>
        <fullName evidence="3">Histidine phosphatase family protein</fullName>
    </recommendedName>
</protein>
<dbReference type="SMART" id="SM00855">
    <property type="entry name" value="PGAM"/>
    <property type="match status" value="1"/>
</dbReference>
<gene>
    <name evidence="1" type="ORF">GCM10011503_03780</name>
</gene>
<evidence type="ECO:0008006" key="3">
    <source>
        <dbReference type="Google" id="ProtNLM"/>
    </source>
</evidence>
<keyword evidence="2" id="KW-1185">Reference proteome</keyword>
<dbReference type="Proteomes" id="UP000628854">
    <property type="component" value="Unassembled WGS sequence"/>
</dbReference>
<evidence type="ECO:0000313" key="1">
    <source>
        <dbReference type="EMBL" id="GGB58627.1"/>
    </source>
</evidence>
<dbReference type="CDD" id="cd07067">
    <property type="entry name" value="HP_PGM_like"/>
    <property type="match status" value="1"/>
</dbReference>
<dbReference type="InterPro" id="IPR029033">
    <property type="entry name" value="His_PPase_superfam"/>
</dbReference>
<dbReference type="EMBL" id="BMKF01000001">
    <property type="protein sequence ID" value="GGB58627.1"/>
    <property type="molecule type" value="Genomic_DNA"/>
</dbReference>
<accession>A0ABQ1J4N8</accession>
<proteinExistence type="predicted"/>
<reference evidence="2" key="1">
    <citation type="journal article" date="2019" name="Int. J. Syst. Evol. Microbiol.">
        <title>The Global Catalogue of Microorganisms (GCM) 10K type strain sequencing project: providing services to taxonomists for standard genome sequencing and annotation.</title>
        <authorList>
            <consortium name="The Broad Institute Genomics Platform"/>
            <consortium name="The Broad Institute Genome Sequencing Center for Infectious Disease"/>
            <person name="Wu L."/>
            <person name="Ma J."/>
        </authorList>
    </citation>
    <scope>NUCLEOTIDE SEQUENCE [LARGE SCALE GENOMIC DNA]</scope>
    <source>
        <strain evidence="2">CGMCC 1.15928</strain>
    </source>
</reference>
<dbReference type="PANTHER" id="PTHR48100:SF58">
    <property type="entry name" value="PE-PGRS FAMILY PROTEIN PE_PGRS11"/>
    <property type="match status" value="1"/>
</dbReference>
<name>A0ABQ1J4N8_9PROT</name>
<dbReference type="RefSeq" id="WP_084393854.1">
    <property type="nucleotide sequence ID" value="NZ_BMKF01000001.1"/>
</dbReference>
<sequence>MIWLIRHGEAAAGWGDADDPGLSGLGRKQAFHAADILRSAPVTRAISSPMKRCQQTADAFTSRSGMSFDTVNAVTEIPTPAGLDDRRAWLSGFMSGDWSAAPALLKDWRDGLIAAVEGLPDNTAVFTHFVAINAIVGHLNNVPGVTVFRPANCSITTLTRSGSALSVDKLGSEAATRIL</sequence>
<comment type="caution">
    <text evidence="1">The sequence shown here is derived from an EMBL/GenBank/DDBJ whole genome shotgun (WGS) entry which is preliminary data.</text>
</comment>